<dbReference type="InterPro" id="IPR054613">
    <property type="entry name" value="Peptidase_S78_dom"/>
</dbReference>
<feature type="domain" description="Prohead serine protease" evidence="5">
    <location>
        <begin position="1"/>
        <end position="40"/>
    </location>
</feature>
<accession>U4V9I3</accession>
<dbReference type="GO" id="GO:0006508">
    <property type="term" value="P:proteolysis"/>
    <property type="evidence" value="ECO:0007669"/>
    <property type="project" value="UniProtKB-KW"/>
</dbReference>
<proteinExistence type="predicted"/>
<evidence type="ECO:0000259" key="5">
    <source>
        <dbReference type="Pfam" id="PF04586"/>
    </source>
</evidence>
<evidence type="ECO:0000313" key="7">
    <source>
        <dbReference type="Proteomes" id="UP000016842"/>
    </source>
</evidence>
<keyword evidence="2" id="KW-0645">Protease</keyword>
<evidence type="ECO:0000313" key="6">
    <source>
        <dbReference type="EMBL" id="ERM01688.1"/>
    </source>
</evidence>
<dbReference type="EMBL" id="ASXJ01000142">
    <property type="protein sequence ID" value="ERM01688.1"/>
    <property type="molecule type" value="Genomic_DNA"/>
</dbReference>
<comment type="caution">
    <text evidence="6">The sequence shown here is derived from an EMBL/GenBank/DDBJ whole genome shotgun (WGS) entry which is preliminary data.</text>
</comment>
<reference evidence="6 7" key="1">
    <citation type="journal article" date="2014" name="FEMS Microbiol. Lett.">
        <title>Genome sequencing analysis reveals virulence-related gene content of Ochrobactrum intermedium strain 229E, a urease-positive strain isolated from the human gastric niche.</title>
        <authorList>
            <person name="Kulkarni G.J."/>
            <person name="Shetty S."/>
            <person name="Dharne M.S."/>
            <person name="Shouche Y.S."/>
        </authorList>
    </citation>
    <scope>NUCLEOTIDE SEQUENCE [LARGE SCALE GENOMIC DNA]</scope>
    <source>
        <strain evidence="6 7">229E</strain>
    </source>
</reference>
<dbReference type="GO" id="GO:0008233">
    <property type="term" value="F:peptidase activity"/>
    <property type="evidence" value="ECO:0007669"/>
    <property type="project" value="UniProtKB-KW"/>
</dbReference>
<evidence type="ECO:0000256" key="1">
    <source>
        <dbReference type="ARBA" id="ARBA00022612"/>
    </source>
</evidence>
<feature type="region of interest" description="Disordered" evidence="4">
    <location>
        <begin position="41"/>
        <end position="64"/>
    </location>
</feature>
<dbReference type="Proteomes" id="UP000016842">
    <property type="component" value="Unassembled WGS sequence"/>
</dbReference>
<evidence type="ECO:0000256" key="2">
    <source>
        <dbReference type="ARBA" id="ARBA00022670"/>
    </source>
</evidence>
<sequence length="64" mass="7099">MSIGFRTVKARTDARTGPRHIIKADLWEISVVTFPMRPQACQQRQGGDCRRSVNSNAGSRGIRG</sequence>
<organism evidence="6 7">
    <name type="scientific">Brucella intermedia 229E</name>
    <dbReference type="NCBI Taxonomy" id="1337887"/>
    <lineage>
        <taxon>Bacteria</taxon>
        <taxon>Pseudomonadati</taxon>
        <taxon>Pseudomonadota</taxon>
        <taxon>Alphaproteobacteria</taxon>
        <taxon>Hyphomicrobiales</taxon>
        <taxon>Brucellaceae</taxon>
        <taxon>Brucella/Ochrobactrum group</taxon>
        <taxon>Brucella</taxon>
    </lineage>
</organism>
<keyword evidence="1" id="KW-1188">Viral release from host cell</keyword>
<dbReference type="Pfam" id="PF04586">
    <property type="entry name" value="Peptidase_S78"/>
    <property type="match status" value="1"/>
</dbReference>
<keyword evidence="3" id="KW-0378">Hydrolase</keyword>
<gene>
    <name evidence="6" type="ORF">Q644_02910</name>
</gene>
<dbReference type="AlphaFoldDB" id="U4V9I3"/>
<evidence type="ECO:0000256" key="4">
    <source>
        <dbReference type="SAM" id="MobiDB-lite"/>
    </source>
</evidence>
<name>U4V9I3_9HYPH</name>
<protein>
    <recommendedName>
        <fullName evidence="5">Prohead serine protease domain-containing protein</fullName>
    </recommendedName>
</protein>
<evidence type="ECO:0000256" key="3">
    <source>
        <dbReference type="ARBA" id="ARBA00022801"/>
    </source>
</evidence>